<dbReference type="AlphaFoldDB" id="A0A6A0A3K5"/>
<comment type="similarity">
    <text evidence="2">Belongs to the malate synthase family.</text>
</comment>
<comment type="catalytic activity">
    <reaction evidence="7">
        <text>glyoxylate + acetyl-CoA + H2O = (S)-malate + CoA + H(+)</text>
        <dbReference type="Rhea" id="RHEA:18181"/>
        <dbReference type="ChEBI" id="CHEBI:15377"/>
        <dbReference type="ChEBI" id="CHEBI:15378"/>
        <dbReference type="ChEBI" id="CHEBI:15589"/>
        <dbReference type="ChEBI" id="CHEBI:36655"/>
        <dbReference type="ChEBI" id="CHEBI:57287"/>
        <dbReference type="ChEBI" id="CHEBI:57288"/>
        <dbReference type="EC" id="2.3.3.9"/>
    </reaction>
</comment>
<organism evidence="10 11">
    <name type="scientific">Haematococcus lacustris</name>
    <name type="common">Green alga</name>
    <name type="synonym">Haematococcus pluvialis</name>
    <dbReference type="NCBI Taxonomy" id="44745"/>
    <lineage>
        <taxon>Eukaryota</taxon>
        <taxon>Viridiplantae</taxon>
        <taxon>Chlorophyta</taxon>
        <taxon>core chlorophytes</taxon>
        <taxon>Chlorophyceae</taxon>
        <taxon>CS clade</taxon>
        <taxon>Chlamydomonadales</taxon>
        <taxon>Haematococcaceae</taxon>
        <taxon>Haematococcus</taxon>
    </lineage>
</organism>
<keyword evidence="4" id="KW-0329">Glyoxylate bypass</keyword>
<dbReference type="GO" id="GO:0004474">
    <property type="term" value="F:malate synthase activity"/>
    <property type="evidence" value="ECO:0007669"/>
    <property type="project" value="UniProtKB-EC"/>
</dbReference>
<sequence>MVINAMNSGATQFMADFEDSHAPTWSNNLDGHINLRDALRRTISFAAPNGGGSVKGISNLLCMQISLFPLWNDVFCVAQDLLAIPRGTVRATVLIETLLASFEMEEILYELRLNCGRWDYIFSFIKKLRNHPQFLLPDRSDVGMTSPFMAAYVALLIQTCHKRGVHAMGGMAAQIPIKDNKAANDAAMLKANQLHVRREEVKVTAADLLSLKGISGGITEKGLRSNLDVALQYMEAWLRGVGCVPIHNLMEDAATAEISRSQIWQWVRHSARTSEGKVVTADWVAQLLQDELATKRSALGPERYARSKYELAGKLIATTIQGREYSDFLTTLCYDHILTLTGRAKL</sequence>
<accession>A0A6A0A3K5</accession>
<dbReference type="Proteomes" id="UP000485058">
    <property type="component" value="Unassembled WGS sequence"/>
</dbReference>
<dbReference type="GO" id="GO:0006097">
    <property type="term" value="P:glyoxylate cycle"/>
    <property type="evidence" value="ECO:0007669"/>
    <property type="project" value="UniProtKB-UniPathway"/>
</dbReference>
<evidence type="ECO:0000256" key="7">
    <source>
        <dbReference type="ARBA" id="ARBA00047918"/>
    </source>
</evidence>
<dbReference type="Pfam" id="PF20659">
    <property type="entry name" value="MS_C"/>
    <property type="match status" value="1"/>
</dbReference>
<dbReference type="PANTHER" id="PTHR42902">
    <property type="entry name" value="MALATE SYNTHASE"/>
    <property type="match status" value="1"/>
</dbReference>
<evidence type="ECO:0000259" key="9">
    <source>
        <dbReference type="Pfam" id="PF20659"/>
    </source>
</evidence>
<keyword evidence="5" id="KW-0816">Tricarboxylic acid cycle</keyword>
<keyword evidence="11" id="KW-1185">Reference proteome</keyword>
<dbReference type="EC" id="2.3.3.9" evidence="3"/>
<evidence type="ECO:0000313" key="11">
    <source>
        <dbReference type="Proteomes" id="UP000485058"/>
    </source>
</evidence>
<dbReference type="InterPro" id="IPR001465">
    <property type="entry name" value="Malate_synthase_TIM"/>
</dbReference>
<dbReference type="Gene3D" id="3.20.20.360">
    <property type="entry name" value="Malate synthase, domain 3"/>
    <property type="match status" value="2"/>
</dbReference>
<name>A0A6A0A3K5_HAELA</name>
<evidence type="ECO:0000313" key="10">
    <source>
        <dbReference type="EMBL" id="GFH24432.1"/>
    </source>
</evidence>
<evidence type="ECO:0000256" key="6">
    <source>
        <dbReference type="ARBA" id="ARBA00022679"/>
    </source>
</evidence>
<dbReference type="Gene3D" id="1.20.1220.12">
    <property type="entry name" value="Malate synthase, domain III"/>
    <property type="match status" value="1"/>
</dbReference>
<dbReference type="SUPFAM" id="SSF51645">
    <property type="entry name" value="Malate synthase G"/>
    <property type="match status" value="1"/>
</dbReference>
<comment type="caution">
    <text evidence="10">The sequence shown here is derived from an EMBL/GenBank/DDBJ whole genome shotgun (WGS) entry which is preliminary data.</text>
</comment>
<comment type="pathway">
    <text evidence="1">Carbohydrate metabolism; glyoxylate cycle; (S)-malate from isocitrate: step 2/2.</text>
</comment>
<dbReference type="PANTHER" id="PTHR42902:SF1">
    <property type="entry name" value="MALATE SYNTHASE 1-RELATED"/>
    <property type="match status" value="1"/>
</dbReference>
<dbReference type="InterPro" id="IPR006252">
    <property type="entry name" value="Malate_synthA"/>
</dbReference>
<evidence type="ECO:0000256" key="2">
    <source>
        <dbReference type="ARBA" id="ARBA00006394"/>
    </source>
</evidence>
<dbReference type="GO" id="GO:0006099">
    <property type="term" value="P:tricarboxylic acid cycle"/>
    <property type="evidence" value="ECO:0007669"/>
    <property type="project" value="UniProtKB-KW"/>
</dbReference>
<dbReference type="InterPro" id="IPR011076">
    <property type="entry name" value="Malate_synth_sf"/>
</dbReference>
<feature type="domain" description="Malate synthase TIM barrel" evidence="8">
    <location>
        <begin position="70"/>
        <end position="191"/>
    </location>
</feature>
<dbReference type="InterPro" id="IPR048355">
    <property type="entry name" value="MS_C"/>
</dbReference>
<dbReference type="EMBL" id="BLLF01002535">
    <property type="protein sequence ID" value="GFH24432.1"/>
    <property type="molecule type" value="Genomic_DNA"/>
</dbReference>
<gene>
    <name evidence="10" type="ORF">HaLaN_22228</name>
</gene>
<feature type="domain" description="Malate synthase C-terminal" evidence="9">
    <location>
        <begin position="218"/>
        <end position="337"/>
    </location>
</feature>
<reference evidence="10 11" key="1">
    <citation type="submission" date="2020-02" db="EMBL/GenBank/DDBJ databases">
        <title>Draft genome sequence of Haematococcus lacustris strain NIES-144.</title>
        <authorList>
            <person name="Morimoto D."/>
            <person name="Nakagawa S."/>
            <person name="Yoshida T."/>
            <person name="Sawayama S."/>
        </authorList>
    </citation>
    <scope>NUCLEOTIDE SEQUENCE [LARGE SCALE GENOMIC DNA]</scope>
    <source>
        <strain evidence="10 11">NIES-144</strain>
    </source>
</reference>
<evidence type="ECO:0000256" key="1">
    <source>
        <dbReference type="ARBA" id="ARBA00004757"/>
    </source>
</evidence>
<protein>
    <recommendedName>
        <fullName evidence="3">malate synthase</fullName>
        <ecNumber evidence="3">2.3.3.9</ecNumber>
    </recommendedName>
</protein>
<keyword evidence="6" id="KW-0808">Transferase</keyword>
<dbReference type="FunFam" id="1.20.1220.12:FF:000001">
    <property type="entry name" value="Malate synthase"/>
    <property type="match status" value="1"/>
</dbReference>
<proteinExistence type="inferred from homology"/>
<evidence type="ECO:0000256" key="4">
    <source>
        <dbReference type="ARBA" id="ARBA00022435"/>
    </source>
</evidence>
<evidence type="ECO:0000256" key="3">
    <source>
        <dbReference type="ARBA" id="ARBA00012636"/>
    </source>
</evidence>
<evidence type="ECO:0000259" key="8">
    <source>
        <dbReference type="Pfam" id="PF01274"/>
    </source>
</evidence>
<dbReference type="InterPro" id="IPR044856">
    <property type="entry name" value="Malate_synth_C_sf"/>
</dbReference>
<evidence type="ECO:0000256" key="5">
    <source>
        <dbReference type="ARBA" id="ARBA00022532"/>
    </source>
</evidence>
<dbReference type="UniPathway" id="UPA00703">
    <property type="reaction ID" value="UER00720"/>
</dbReference>
<dbReference type="GO" id="GO:0005737">
    <property type="term" value="C:cytoplasm"/>
    <property type="evidence" value="ECO:0007669"/>
    <property type="project" value="TreeGrafter"/>
</dbReference>
<dbReference type="Pfam" id="PF01274">
    <property type="entry name" value="MS_TIM-barrel"/>
    <property type="match status" value="1"/>
</dbReference>
<dbReference type="InterPro" id="IPR046363">
    <property type="entry name" value="MS_N_TIM-barrel_dom"/>
</dbReference>